<keyword evidence="5" id="KW-1185">Reference proteome</keyword>
<proteinExistence type="predicted"/>
<evidence type="ECO:0000313" key="5">
    <source>
        <dbReference type="Proteomes" id="UP000626180"/>
    </source>
</evidence>
<evidence type="ECO:0000313" key="3">
    <source>
        <dbReference type="EMBL" id="SPZ11915.1"/>
    </source>
</evidence>
<dbReference type="Proteomes" id="UP000626180">
    <property type="component" value="Unassembled WGS sequence"/>
</dbReference>
<dbReference type="EMBL" id="UAUF01000014">
    <property type="protein sequence ID" value="SPZ11915.1"/>
    <property type="molecule type" value="Genomic_DNA"/>
</dbReference>
<reference evidence="2 5" key="2">
    <citation type="submission" date="2020-10" db="EMBL/GenBank/DDBJ databases">
        <title>Genome sequences of Pseudomonas isolates.</title>
        <authorList>
            <person name="Wessels L."/>
            <person name="Reich F."/>
            <person name="Hammerl J."/>
        </authorList>
    </citation>
    <scope>NUCLEOTIDE SEQUENCE [LARGE SCALE GENOMIC DNA]</scope>
    <source>
        <strain evidence="2 5">20-MO00624-0</strain>
    </source>
</reference>
<reference evidence="3 4" key="1">
    <citation type="submission" date="2018-06" db="EMBL/GenBank/DDBJ databases">
        <authorList>
            <consortium name="Pathogen Informatics"/>
            <person name="Doyle S."/>
        </authorList>
    </citation>
    <scope>NUCLEOTIDE SEQUENCE [LARGE SCALE GENOMIC DNA]</scope>
    <source>
        <strain evidence="3 4">NCTC11842</strain>
    </source>
</reference>
<evidence type="ECO:0000313" key="4">
    <source>
        <dbReference type="Proteomes" id="UP000250443"/>
    </source>
</evidence>
<name>A0A2X2DI74_PSELU</name>
<dbReference type="RefSeq" id="WP_010795924.1">
    <property type="nucleotide sequence ID" value="NZ_FQYS01000011.1"/>
</dbReference>
<evidence type="ECO:0000256" key="1">
    <source>
        <dbReference type="SAM" id="SignalP"/>
    </source>
</evidence>
<gene>
    <name evidence="2" type="ORF">IRZ65_18285</name>
    <name evidence="3" type="ORF">NCTC11842_04170</name>
</gene>
<dbReference type="EMBL" id="JADMCD010000010">
    <property type="protein sequence ID" value="MBF8642631.1"/>
    <property type="molecule type" value="Genomic_DNA"/>
</dbReference>
<dbReference type="Proteomes" id="UP000250443">
    <property type="component" value="Unassembled WGS sequence"/>
</dbReference>
<organism evidence="3 4">
    <name type="scientific">Pseudomonas luteola</name>
    <dbReference type="NCBI Taxonomy" id="47886"/>
    <lineage>
        <taxon>Bacteria</taxon>
        <taxon>Pseudomonadati</taxon>
        <taxon>Pseudomonadota</taxon>
        <taxon>Gammaproteobacteria</taxon>
        <taxon>Pseudomonadales</taxon>
        <taxon>Pseudomonadaceae</taxon>
        <taxon>Pseudomonas</taxon>
    </lineage>
</organism>
<protein>
    <recommendedName>
        <fullName evidence="6">HdeA/HdeB family protein</fullName>
    </recommendedName>
</protein>
<accession>A0A2X2DI74</accession>
<sequence>MKRMTGIAMTLALISSLAQGAFAADGDEPIKALGIGSKTCRDLLSTWSADKPYASEWVSGYFTFFNESTRSGIKNISEGMDDGLRMQWISDYCRKRPIDTLQDATEALGKELVDYRQRMNQ</sequence>
<dbReference type="AlphaFoldDB" id="A0A2X2DI74"/>
<evidence type="ECO:0000313" key="2">
    <source>
        <dbReference type="EMBL" id="MBF8642631.1"/>
    </source>
</evidence>
<evidence type="ECO:0008006" key="6">
    <source>
        <dbReference type="Google" id="ProtNLM"/>
    </source>
</evidence>
<feature type="signal peptide" evidence="1">
    <location>
        <begin position="1"/>
        <end position="23"/>
    </location>
</feature>
<feature type="chain" id="PRO_5015873524" description="HdeA/HdeB family protein" evidence="1">
    <location>
        <begin position="24"/>
        <end position="121"/>
    </location>
</feature>
<keyword evidence="1" id="KW-0732">Signal</keyword>